<dbReference type="EMBL" id="WMIF01000018">
    <property type="protein sequence ID" value="MTH35540.1"/>
    <property type="molecule type" value="Genomic_DNA"/>
</dbReference>
<reference evidence="8 9" key="1">
    <citation type="submission" date="2019-11" db="EMBL/GenBank/DDBJ databases">
        <authorList>
            <person name="Dong K."/>
        </authorList>
    </citation>
    <scope>NUCLEOTIDE SEQUENCE [LARGE SCALE GENOMIC DNA]</scope>
    <source>
        <strain evidence="8 9">JCM 17370</strain>
    </source>
</reference>
<evidence type="ECO:0000313" key="8">
    <source>
        <dbReference type="EMBL" id="MTH35540.1"/>
    </source>
</evidence>
<dbReference type="Proteomes" id="UP000442533">
    <property type="component" value="Unassembled WGS sequence"/>
</dbReference>
<feature type="transmembrane region" description="Helical" evidence="7">
    <location>
        <begin position="129"/>
        <end position="153"/>
    </location>
</feature>
<comment type="subcellular location">
    <subcellularLocation>
        <location evidence="1">Cell membrane</location>
        <topology evidence="1">Multi-pass membrane protein</topology>
    </subcellularLocation>
</comment>
<evidence type="ECO:0000256" key="3">
    <source>
        <dbReference type="ARBA" id="ARBA00022475"/>
    </source>
</evidence>
<evidence type="ECO:0000256" key="6">
    <source>
        <dbReference type="ARBA" id="ARBA00023136"/>
    </source>
</evidence>
<dbReference type="AlphaFoldDB" id="A0A844H7T0"/>
<feature type="transmembrane region" description="Helical" evidence="7">
    <location>
        <begin position="173"/>
        <end position="191"/>
    </location>
</feature>
<evidence type="ECO:0000256" key="5">
    <source>
        <dbReference type="ARBA" id="ARBA00022989"/>
    </source>
</evidence>
<feature type="transmembrane region" description="Helical" evidence="7">
    <location>
        <begin position="223"/>
        <end position="240"/>
    </location>
</feature>
<keyword evidence="6 7" id="KW-0472">Membrane</keyword>
<dbReference type="OrthoDB" id="9807111at2"/>
<sequence length="325" mass="33833">MNPASPWTLRALQLFSAAAISLVVAVQLGLHNPFWAAMPVWVVAQPNRQDLLLRGTLRVLGTAIGAAIGWWALTALPDPTARIAVLTVTVALGTALTYWIGTAYSYGILLAAITIAVVLIPAMDHPVDAAALALDRIRCTMIGVIAVTVITFLFTPRRRERLPPRIAPPWRIVLRQGLLGAAAGLLAGLLLRHLGGPAGIASALSLCIFILIIGSARNPTPMLTYMPTGASIGVLAALAYRGLDLALPDPAGLALGLALPFLAAGAILRSRARTAPLGLDSNMCFLLTAEAGTAGHGFSAHLQGGVALVLTAFCLTALLRRLPAA</sequence>
<dbReference type="Pfam" id="PF04632">
    <property type="entry name" value="FUSC"/>
    <property type="match status" value="1"/>
</dbReference>
<keyword evidence="2" id="KW-0813">Transport</keyword>
<name>A0A844H7T0_9RHOB</name>
<organism evidence="8 9">
    <name type="scientific">Paracoccus limosus</name>
    <dbReference type="NCBI Taxonomy" id="913252"/>
    <lineage>
        <taxon>Bacteria</taxon>
        <taxon>Pseudomonadati</taxon>
        <taxon>Pseudomonadota</taxon>
        <taxon>Alphaproteobacteria</taxon>
        <taxon>Rhodobacterales</taxon>
        <taxon>Paracoccaceae</taxon>
        <taxon>Paracoccus</taxon>
    </lineage>
</organism>
<keyword evidence="3" id="KW-1003">Cell membrane</keyword>
<feature type="transmembrane region" description="Helical" evidence="7">
    <location>
        <begin position="252"/>
        <end position="268"/>
    </location>
</feature>
<keyword evidence="4 7" id="KW-0812">Transmembrane</keyword>
<feature type="transmembrane region" description="Helical" evidence="7">
    <location>
        <begin position="197"/>
        <end position="216"/>
    </location>
</feature>
<evidence type="ECO:0000256" key="7">
    <source>
        <dbReference type="SAM" id="Phobius"/>
    </source>
</evidence>
<proteinExistence type="predicted"/>
<accession>A0A844H7T0</accession>
<protein>
    <recommendedName>
        <fullName evidence="10">FUSC family protein</fullName>
    </recommendedName>
</protein>
<dbReference type="RefSeq" id="WP_155065087.1">
    <property type="nucleotide sequence ID" value="NZ_WMIF01000018.1"/>
</dbReference>
<gene>
    <name evidence="8" type="ORF">GL279_13110</name>
</gene>
<keyword evidence="5 7" id="KW-1133">Transmembrane helix</keyword>
<keyword evidence="9" id="KW-1185">Reference proteome</keyword>
<evidence type="ECO:0000256" key="2">
    <source>
        <dbReference type="ARBA" id="ARBA00022448"/>
    </source>
</evidence>
<dbReference type="PANTHER" id="PTHR30509">
    <property type="entry name" value="P-HYDROXYBENZOIC ACID EFFLUX PUMP SUBUNIT-RELATED"/>
    <property type="match status" value="1"/>
</dbReference>
<feature type="transmembrane region" description="Helical" evidence="7">
    <location>
        <begin position="79"/>
        <end position="99"/>
    </location>
</feature>
<feature type="transmembrane region" description="Helical" evidence="7">
    <location>
        <begin position="51"/>
        <end position="73"/>
    </location>
</feature>
<dbReference type="GO" id="GO:0022857">
    <property type="term" value="F:transmembrane transporter activity"/>
    <property type="evidence" value="ECO:0007669"/>
    <property type="project" value="InterPro"/>
</dbReference>
<dbReference type="InterPro" id="IPR006726">
    <property type="entry name" value="PHBA_efflux_AaeB/fusaric-R"/>
</dbReference>
<evidence type="ECO:0008006" key="10">
    <source>
        <dbReference type="Google" id="ProtNLM"/>
    </source>
</evidence>
<evidence type="ECO:0000313" key="9">
    <source>
        <dbReference type="Proteomes" id="UP000442533"/>
    </source>
</evidence>
<dbReference type="GO" id="GO:0005886">
    <property type="term" value="C:plasma membrane"/>
    <property type="evidence" value="ECO:0007669"/>
    <property type="project" value="UniProtKB-SubCell"/>
</dbReference>
<dbReference type="PANTHER" id="PTHR30509:SF9">
    <property type="entry name" value="MULTIDRUG RESISTANCE PROTEIN MDTO"/>
    <property type="match status" value="1"/>
</dbReference>
<evidence type="ECO:0000256" key="1">
    <source>
        <dbReference type="ARBA" id="ARBA00004651"/>
    </source>
</evidence>
<evidence type="ECO:0000256" key="4">
    <source>
        <dbReference type="ARBA" id="ARBA00022692"/>
    </source>
</evidence>
<feature type="transmembrane region" description="Helical" evidence="7">
    <location>
        <begin position="106"/>
        <end position="123"/>
    </location>
</feature>
<comment type="caution">
    <text evidence="8">The sequence shown here is derived from an EMBL/GenBank/DDBJ whole genome shotgun (WGS) entry which is preliminary data.</text>
</comment>